<name>A0A1Y4JG55_9BACE</name>
<accession>A0A1Y4JG55</accession>
<protein>
    <submittedName>
        <fullName evidence="2">Uncharacterized protein</fullName>
    </submittedName>
</protein>
<sequence>MTCTENGGINWEGDGNASDNNQFGNGTPGWPGYSTEASNGWGSSHWKSFSYGSIPELLWE</sequence>
<proteinExistence type="predicted"/>
<dbReference type="Proteomes" id="UP000196587">
    <property type="component" value="Unassembled WGS sequence"/>
</dbReference>
<comment type="caution">
    <text evidence="2">The sequence shown here is derived from an EMBL/GenBank/DDBJ whole genome shotgun (WGS) entry which is preliminary data.</text>
</comment>
<evidence type="ECO:0000313" key="3">
    <source>
        <dbReference type="Proteomes" id="UP000196587"/>
    </source>
</evidence>
<evidence type="ECO:0000313" key="2">
    <source>
        <dbReference type="EMBL" id="OUP31497.1"/>
    </source>
</evidence>
<dbReference type="AlphaFoldDB" id="A0A1Y4JG55"/>
<reference evidence="3" key="1">
    <citation type="submission" date="2017-04" db="EMBL/GenBank/DDBJ databases">
        <title>Function of individual gut microbiota members based on whole genome sequencing of pure cultures obtained from chicken caecum.</title>
        <authorList>
            <person name="Medvecky M."/>
            <person name="Cejkova D."/>
            <person name="Polansky O."/>
            <person name="Karasova D."/>
            <person name="Kubasova T."/>
            <person name="Cizek A."/>
            <person name="Rychlik I."/>
        </authorList>
    </citation>
    <scope>NUCLEOTIDE SEQUENCE [LARGE SCALE GENOMIC DNA]</scope>
    <source>
        <strain evidence="3">An189</strain>
    </source>
</reference>
<gene>
    <name evidence="2" type="ORF">B5F24_16835</name>
</gene>
<dbReference type="RefSeq" id="WP_087413678.1">
    <property type="nucleotide sequence ID" value="NZ_CALIXP010000085.1"/>
</dbReference>
<dbReference type="EMBL" id="NFKE01000021">
    <property type="protein sequence ID" value="OUP31497.1"/>
    <property type="molecule type" value="Genomic_DNA"/>
</dbReference>
<evidence type="ECO:0000256" key="1">
    <source>
        <dbReference type="SAM" id="MobiDB-lite"/>
    </source>
</evidence>
<feature type="region of interest" description="Disordered" evidence="1">
    <location>
        <begin position="1"/>
        <end position="42"/>
    </location>
</feature>
<organism evidence="2 3">
    <name type="scientific">Bacteroides clarus</name>
    <dbReference type="NCBI Taxonomy" id="626929"/>
    <lineage>
        <taxon>Bacteria</taxon>
        <taxon>Pseudomonadati</taxon>
        <taxon>Bacteroidota</taxon>
        <taxon>Bacteroidia</taxon>
        <taxon>Bacteroidales</taxon>
        <taxon>Bacteroidaceae</taxon>
        <taxon>Bacteroides</taxon>
    </lineage>
</organism>